<keyword evidence="3" id="KW-1185">Reference proteome</keyword>
<sequence>MFTNVPYNALWVVVFYFEVFLFKKTYFENWCFVWIKMVFKWLFELMYVK</sequence>
<evidence type="ECO:0000313" key="3">
    <source>
        <dbReference type="Proteomes" id="UP000003327"/>
    </source>
</evidence>
<accession>C9MND3</accession>
<dbReference type="AlphaFoldDB" id="C9MND3"/>
<keyword evidence="1" id="KW-0472">Membrane</keyword>
<proteinExistence type="predicted"/>
<dbReference type="HOGENOM" id="CLU_3139317_0_0_10"/>
<evidence type="ECO:0000256" key="1">
    <source>
        <dbReference type="SAM" id="Phobius"/>
    </source>
</evidence>
<evidence type="ECO:0000313" key="2">
    <source>
        <dbReference type="EMBL" id="EEX18945.1"/>
    </source>
</evidence>
<keyword evidence="1" id="KW-0812">Transmembrane</keyword>
<comment type="caution">
    <text evidence="2">The sequence shown here is derived from an EMBL/GenBank/DDBJ whole genome shotgun (WGS) entry which is preliminary data.</text>
</comment>
<feature type="transmembrane region" description="Helical" evidence="1">
    <location>
        <begin position="6"/>
        <end position="22"/>
    </location>
</feature>
<organism evidence="2 3">
    <name type="scientific">Prevotella veroralis F0319</name>
    <dbReference type="NCBI Taxonomy" id="649761"/>
    <lineage>
        <taxon>Bacteria</taxon>
        <taxon>Pseudomonadati</taxon>
        <taxon>Bacteroidota</taxon>
        <taxon>Bacteroidia</taxon>
        <taxon>Bacteroidales</taxon>
        <taxon>Prevotellaceae</taxon>
        <taxon>Prevotella</taxon>
    </lineage>
</organism>
<name>C9MND3_9BACT</name>
<protein>
    <submittedName>
        <fullName evidence="2">Uncharacterized protein</fullName>
    </submittedName>
</protein>
<dbReference type="EMBL" id="ACVA01000030">
    <property type="protein sequence ID" value="EEX18945.1"/>
    <property type="molecule type" value="Genomic_DNA"/>
</dbReference>
<dbReference type="Proteomes" id="UP000003327">
    <property type="component" value="Unassembled WGS sequence"/>
</dbReference>
<keyword evidence="1" id="KW-1133">Transmembrane helix</keyword>
<reference evidence="2 3" key="1">
    <citation type="submission" date="2009-09" db="EMBL/GenBank/DDBJ databases">
        <authorList>
            <person name="Weinstock G."/>
            <person name="Sodergren E."/>
            <person name="Clifton S."/>
            <person name="Fulton L."/>
            <person name="Fulton B."/>
            <person name="Courtney L."/>
            <person name="Fronick C."/>
            <person name="Harrison M."/>
            <person name="Strong C."/>
            <person name="Farmer C."/>
            <person name="Delahaunty K."/>
            <person name="Markovic C."/>
            <person name="Hall O."/>
            <person name="Minx P."/>
            <person name="Tomlinson C."/>
            <person name="Mitreva M."/>
            <person name="Nelson J."/>
            <person name="Hou S."/>
            <person name="Wollam A."/>
            <person name="Pepin K.H."/>
            <person name="Johnson M."/>
            <person name="Bhonagiri V."/>
            <person name="Nash W.E."/>
            <person name="Warren W."/>
            <person name="Chinwalla A."/>
            <person name="Mardis E.R."/>
            <person name="Wilson R.K."/>
        </authorList>
    </citation>
    <scope>NUCLEOTIDE SEQUENCE [LARGE SCALE GENOMIC DNA]</scope>
    <source>
        <strain evidence="2 3">F0319</strain>
    </source>
</reference>
<gene>
    <name evidence="2" type="ORF">HMPREF0973_01120</name>
</gene>